<dbReference type="InterPro" id="IPR007138">
    <property type="entry name" value="ABM_dom"/>
</dbReference>
<dbReference type="RefSeq" id="WP_284056507.1">
    <property type="nucleotide sequence ID" value="NZ_JAMSLR010000003.1"/>
</dbReference>
<dbReference type="InterPro" id="IPR011008">
    <property type="entry name" value="Dimeric_a/b-barrel"/>
</dbReference>
<name>A0AA42B9R0_9BACT</name>
<dbReference type="AlphaFoldDB" id="A0AA42B9R0"/>
<comment type="caution">
    <text evidence="2">The sequence shown here is derived from an EMBL/GenBank/DDBJ whole genome shotgun (WGS) entry which is preliminary data.</text>
</comment>
<dbReference type="GO" id="GO:0004497">
    <property type="term" value="F:monooxygenase activity"/>
    <property type="evidence" value="ECO:0007669"/>
    <property type="project" value="UniProtKB-KW"/>
</dbReference>
<sequence length="97" mass="11677">MFVDLSFFEVEEGMQHVFERAFRVLVEEARQSDGCLSSELVRLDEDRRYVWVERWSSREAHNRFNQLLFGHLLPRLPDLERYAQRLTDRDAEGYVVL</sequence>
<protein>
    <submittedName>
        <fullName evidence="2">Antibiotic biosynthesis monooxygenase</fullName>
    </submittedName>
</protein>
<gene>
    <name evidence="2" type="ORF">NET02_06175</name>
</gene>
<dbReference type="Gene3D" id="3.30.70.100">
    <property type="match status" value="1"/>
</dbReference>
<dbReference type="PROSITE" id="PS51725">
    <property type="entry name" value="ABM"/>
    <property type="match status" value="1"/>
</dbReference>
<evidence type="ECO:0000313" key="3">
    <source>
        <dbReference type="Proteomes" id="UP001165306"/>
    </source>
</evidence>
<dbReference type="SUPFAM" id="SSF54909">
    <property type="entry name" value="Dimeric alpha+beta barrel"/>
    <property type="match status" value="1"/>
</dbReference>
<reference evidence="2" key="1">
    <citation type="submission" date="2022-06" db="EMBL/GenBank/DDBJ databases">
        <title>CFH 74404 Thermomicrobiaceae sp.</title>
        <authorList>
            <person name="Ming H."/>
            <person name="Li W.-J."/>
            <person name="Zhao Z."/>
        </authorList>
    </citation>
    <scope>NUCLEOTIDE SEQUENCE</scope>
    <source>
        <strain evidence="2">CFH 74404</strain>
    </source>
</reference>
<evidence type="ECO:0000313" key="2">
    <source>
        <dbReference type="EMBL" id="MCM8748727.1"/>
    </source>
</evidence>
<organism evidence="2 3">
    <name type="scientific">Thermalbibacter longus</name>
    <dbReference type="NCBI Taxonomy" id="2951981"/>
    <lineage>
        <taxon>Bacteria</taxon>
        <taxon>Pseudomonadati</taxon>
        <taxon>Thermomicrobiota</taxon>
        <taxon>Thermomicrobia</taxon>
        <taxon>Thermomicrobiales</taxon>
        <taxon>Thermomicrobiaceae</taxon>
        <taxon>Thermalbibacter</taxon>
    </lineage>
</organism>
<keyword evidence="2" id="KW-0560">Oxidoreductase</keyword>
<dbReference type="EMBL" id="JAMSLR010000003">
    <property type="protein sequence ID" value="MCM8748727.1"/>
    <property type="molecule type" value="Genomic_DNA"/>
</dbReference>
<dbReference type="Proteomes" id="UP001165306">
    <property type="component" value="Unassembled WGS sequence"/>
</dbReference>
<accession>A0AA42B9R0</accession>
<proteinExistence type="predicted"/>
<evidence type="ECO:0000259" key="1">
    <source>
        <dbReference type="PROSITE" id="PS51725"/>
    </source>
</evidence>
<keyword evidence="3" id="KW-1185">Reference proteome</keyword>
<keyword evidence="2" id="KW-0503">Monooxygenase</keyword>
<dbReference type="Pfam" id="PF03992">
    <property type="entry name" value="ABM"/>
    <property type="match status" value="1"/>
</dbReference>
<feature type="domain" description="ABM" evidence="1">
    <location>
        <begin position="2"/>
        <end position="95"/>
    </location>
</feature>